<feature type="domain" description="Endoribonuclease YicC-like N-terminal" evidence="7">
    <location>
        <begin position="3"/>
        <end position="159"/>
    </location>
</feature>
<evidence type="ECO:0000259" key="8">
    <source>
        <dbReference type="Pfam" id="PF08340"/>
    </source>
</evidence>
<dbReference type="RefSeq" id="WP_075640459.1">
    <property type="nucleotide sequence ID" value="NZ_MKIM01000028.1"/>
</dbReference>
<dbReference type="InterPro" id="IPR005229">
    <property type="entry name" value="YicC/YloC-like"/>
</dbReference>
<evidence type="ECO:0000256" key="2">
    <source>
        <dbReference type="ARBA" id="ARBA00022722"/>
    </source>
</evidence>
<evidence type="ECO:0000256" key="5">
    <source>
        <dbReference type="ARBA" id="ARBA00035648"/>
    </source>
</evidence>
<keyword evidence="2" id="KW-0540">Nuclease</keyword>
<dbReference type="InterPro" id="IPR013551">
    <property type="entry name" value="YicC-like_C"/>
</dbReference>
<protein>
    <submittedName>
        <fullName evidence="9">YicC family protein</fullName>
    </submittedName>
</protein>
<evidence type="ECO:0000313" key="10">
    <source>
        <dbReference type="Proteomes" id="UP000186894"/>
    </source>
</evidence>
<dbReference type="Proteomes" id="UP000186894">
    <property type="component" value="Unassembled WGS sequence"/>
</dbReference>
<evidence type="ECO:0000313" key="9">
    <source>
        <dbReference type="EMBL" id="OLP43129.1"/>
    </source>
</evidence>
<dbReference type="GO" id="GO:0004521">
    <property type="term" value="F:RNA endonuclease activity"/>
    <property type="evidence" value="ECO:0007669"/>
    <property type="project" value="InterPro"/>
</dbReference>
<name>A0A1Q8ZMM4_9HYPH</name>
<reference evidence="9 10" key="1">
    <citation type="submission" date="2016-09" db="EMBL/GenBank/DDBJ databases">
        <title>Rhizobium oryziradicis sp. nov., isolated from the root of rice.</title>
        <authorList>
            <person name="Zhao J."/>
            <person name="Zhang X."/>
        </authorList>
    </citation>
    <scope>NUCLEOTIDE SEQUENCE [LARGE SCALE GENOMIC DNA]</scope>
    <source>
        <strain evidence="9 10">N19</strain>
    </source>
</reference>
<feature type="domain" description="Endoribonuclease YicC-like C-terminal" evidence="8">
    <location>
        <begin position="182"/>
        <end position="296"/>
    </location>
</feature>
<dbReference type="AlphaFoldDB" id="A0A1Q8ZMM4"/>
<organism evidence="9 10">
    <name type="scientific">Rhizobium oryziradicis</name>
    <dbReference type="NCBI Taxonomy" id="1867956"/>
    <lineage>
        <taxon>Bacteria</taxon>
        <taxon>Pseudomonadati</taxon>
        <taxon>Pseudomonadota</taxon>
        <taxon>Alphaproteobacteria</taxon>
        <taxon>Hyphomicrobiales</taxon>
        <taxon>Rhizobiaceae</taxon>
        <taxon>Rhizobium/Agrobacterium group</taxon>
        <taxon>Rhizobium</taxon>
    </lineage>
</organism>
<dbReference type="STRING" id="1867956.BJF95_19580"/>
<accession>A0A1Q8ZMM4</accession>
<dbReference type="EMBL" id="MKIM01000028">
    <property type="protein sequence ID" value="OLP43129.1"/>
    <property type="molecule type" value="Genomic_DNA"/>
</dbReference>
<comment type="cofactor">
    <cofactor evidence="1">
        <name>a divalent metal cation</name>
        <dbReference type="ChEBI" id="CHEBI:60240"/>
    </cofactor>
</comment>
<dbReference type="NCBIfam" id="TIGR00255">
    <property type="entry name" value="YicC/YloC family endoribonuclease"/>
    <property type="match status" value="1"/>
</dbReference>
<keyword evidence="4" id="KW-0378">Hydrolase</keyword>
<proteinExistence type="inferred from homology"/>
<feature type="coiled-coil region" evidence="6">
    <location>
        <begin position="213"/>
        <end position="240"/>
    </location>
</feature>
<evidence type="ECO:0000256" key="3">
    <source>
        <dbReference type="ARBA" id="ARBA00022759"/>
    </source>
</evidence>
<dbReference type="OrthoDB" id="9771229at2"/>
<evidence type="ECO:0000256" key="6">
    <source>
        <dbReference type="SAM" id="Coils"/>
    </source>
</evidence>
<dbReference type="GO" id="GO:0016787">
    <property type="term" value="F:hydrolase activity"/>
    <property type="evidence" value="ECO:0007669"/>
    <property type="project" value="UniProtKB-KW"/>
</dbReference>
<dbReference type="PANTHER" id="PTHR30636">
    <property type="entry name" value="UPF0701 PROTEIN YICC"/>
    <property type="match status" value="1"/>
</dbReference>
<gene>
    <name evidence="9" type="ORF">BJF95_19580</name>
</gene>
<sequence>MTLQSMTGFARNEGSCGRYRWAWEIRSVNGKGLDIRLRLPQGLEALESDIKVVIGRHLSRGNLQVALSLSTGDNRMEAVVNEDALNAVLALRARLGTDVVDNSPLSLDGLLSIRGLVDFREVEDDADAIKAREHALMAGLEETVVQLTEMRQREGDALKAVLLDQVNKIEQLTLSVEQDPSRGTDEILKKLSSQVAALMASAPSLDKDRLYAEAALLATKADLREEIDRLKAHVSAARQLLAGSLPVGRKLDFLAQEFNRESNTICSKSNAAAVTSAGIELKVVIDQFREQVQNLE</sequence>
<keyword evidence="6" id="KW-0175">Coiled coil</keyword>
<comment type="similarity">
    <text evidence="5">Belongs to the YicC/YloC family.</text>
</comment>
<comment type="caution">
    <text evidence="9">The sequence shown here is derived from an EMBL/GenBank/DDBJ whole genome shotgun (WGS) entry which is preliminary data.</text>
</comment>
<evidence type="ECO:0000259" key="7">
    <source>
        <dbReference type="Pfam" id="PF03755"/>
    </source>
</evidence>
<evidence type="ECO:0000256" key="4">
    <source>
        <dbReference type="ARBA" id="ARBA00022801"/>
    </source>
</evidence>
<dbReference type="Pfam" id="PF03755">
    <property type="entry name" value="YicC-like_N"/>
    <property type="match status" value="1"/>
</dbReference>
<dbReference type="PANTHER" id="PTHR30636:SF3">
    <property type="entry name" value="UPF0701 PROTEIN YICC"/>
    <property type="match status" value="1"/>
</dbReference>
<evidence type="ECO:0000256" key="1">
    <source>
        <dbReference type="ARBA" id="ARBA00001968"/>
    </source>
</evidence>
<dbReference type="InterPro" id="IPR013527">
    <property type="entry name" value="YicC-like_N"/>
</dbReference>
<dbReference type="Pfam" id="PF08340">
    <property type="entry name" value="YicC-like_C"/>
    <property type="match status" value="1"/>
</dbReference>
<keyword evidence="3" id="KW-0255">Endonuclease</keyword>
<keyword evidence="10" id="KW-1185">Reference proteome</keyword>